<gene>
    <name evidence="2" type="ORF">D0Y50_12510</name>
</gene>
<feature type="transmembrane region" description="Helical" evidence="1">
    <location>
        <begin position="20"/>
        <end position="38"/>
    </location>
</feature>
<protein>
    <submittedName>
        <fullName evidence="2">Uncharacterized protein</fullName>
    </submittedName>
</protein>
<sequence length="96" mass="11268">MNHKPSQDGFFDDPNVVRWILRIFYGICVLLVVADFIVHRHIYTELERIPAFYALYGFIACVLLVFAAKALRTLLMRNEDYYEAPLDKEDIGQEKK</sequence>
<evidence type="ECO:0000313" key="2">
    <source>
        <dbReference type="EMBL" id="AXR07099.1"/>
    </source>
</evidence>
<evidence type="ECO:0000256" key="1">
    <source>
        <dbReference type="SAM" id="Phobius"/>
    </source>
</evidence>
<reference evidence="2 3" key="1">
    <citation type="submission" date="2018-08" db="EMBL/GenBank/DDBJ databases">
        <title>Salinimonas sediminis sp. nov., a piezophilic bacterium isolated from a deep-sea sediment sample from the New Britain Trench.</title>
        <authorList>
            <person name="Cao J."/>
        </authorList>
    </citation>
    <scope>NUCLEOTIDE SEQUENCE [LARGE SCALE GENOMIC DNA]</scope>
    <source>
        <strain evidence="2 3">N102</strain>
    </source>
</reference>
<dbReference type="KEGG" id="salm:D0Y50_12510"/>
<dbReference type="OrthoDB" id="282116at2"/>
<keyword evidence="1" id="KW-1133">Transmembrane helix</keyword>
<name>A0A346NNJ2_9ALTE</name>
<proteinExistence type="predicted"/>
<keyword evidence="1" id="KW-0812">Transmembrane</keyword>
<feature type="transmembrane region" description="Helical" evidence="1">
    <location>
        <begin position="50"/>
        <end position="71"/>
    </location>
</feature>
<evidence type="ECO:0000313" key="3">
    <source>
        <dbReference type="Proteomes" id="UP000262073"/>
    </source>
</evidence>
<dbReference type="AlphaFoldDB" id="A0A346NNJ2"/>
<keyword evidence="3" id="KW-1185">Reference proteome</keyword>
<dbReference type="EMBL" id="CP031769">
    <property type="protein sequence ID" value="AXR07099.1"/>
    <property type="molecule type" value="Genomic_DNA"/>
</dbReference>
<organism evidence="2 3">
    <name type="scientific">Salinimonas sediminis</name>
    <dbReference type="NCBI Taxonomy" id="2303538"/>
    <lineage>
        <taxon>Bacteria</taxon>
        <taxon>Pseudomonadati</taxon>
        <taxon>Pseudomonadota</taxon>
        <taxon>Gammaproteobacteria</taxon>
        <taxon>Alteromonadales</taxon>
        <taxon>Alteromonadaceae</taxon>
        <taxon>Alteromonas/Salinimonas group</taxon>
        <taxon>Salinimonas</taxon>
    </lineage>
</organism>
<dbReference type="RefSeq" id="WP_108568313.1">
    <property type="nucleotide sequence ID" value="NZ_CP031769.1"/>
</dbReference>
<accession>A0A346NNJ2</accession>
<keyword evidence="1" id="KW-0472">Membrane</keyword>
<dbReference type="Proteomes" id="UP000262073">
    <property type="component" value="Chromosome"/>
</dbReference>